<proteinExistence type="predicted"/>
<dbReference type="CDD" id="cd03392">
    <property type="entry name" value="PAP2_like_2"/>
    <property type="match status" value="1"/>
</dbReference>
<evidence type="ECO:0000313" key="4">
    <source>
        <dbReference type="Proteomes" id="UP000635606"/>
    </source>
</evidence>
<evidence type="ECO:0000259" key="2">
    <source>
        <dbReference type="SMART" id="SM00014"/>
    </source>
</evidence>
<keyword evidence="4" id="KW-1185">Reference proteome</keyword>
<keyword evidence="1" id="KW-1133">Transmembrane helix</keyword>
<feature type="transmembrane region" description="Helical" evidence="1">
    <location>
        <begin position="181"/>
        <end position="200"/>
    </location>
</feature>
<feature type="domain" description="Phosphatidic acid phosphatase type 2/haloperoxidase" evidence="2">
    <location>
        <begin position="141"/>
        <end position="253"/>
    </location>
</feature>
<dbReference type="EMBL" id="BOPH01000143">
    <property type="protein sequence ID" value="GIJ74727.1"/>
    <property type="molecule type" value="Genomic_DNA"/>
</dbReference>
<gene>
    <name evidence="3" type="ORF">Voc01_096440</name>
</gene>
<comment type="caution">
    <text evidence="3">The sequence shown here is derived from an EMBL/GenBank/DDBJ whole genome shotgun (WGS) entry which is preliminary data.</text>
</comment>
<dbReference type="InterPro" id="IPR036938">
    <property type="entry name" value="PAP2/HPO_sf"/>
</dbReference>
<dbReference type="Pfam" id="PF01569">
    <property type="entry name" value="PAP2"/>
    <property type="match status" value="1"/>
</dbReference>
<sequence length="302" mass="31176">MGGTTFVSAGLIVVAVLVSFGVVAAVTPAARRVRGRIVAPRALSWLTDRVPMVVLVLVLGVAAVVGLVTMFVSILAEVTEDDELTAFDRRLIAWIADQRAAWDNSVVIALTDVGGKALLTGLLAGVAFLVAYRQRSWSPVVVAAVAGLGGALLVATIKLIIGRDRPDPLQRAIVEDGFSFPSGHSTSAVAVLGTVAWLVSTLTAKRVVIATAWVAAAALAIGIGLSRIYLGVHYPSDVAAGWLLGTAWLIVTAIAVRLPDLHRPGHETTGHTRVRPVAIVAGSVVVSFGAILGAVGLTVLAA</sequence>
<feature type="transmembrane region" description="Helical" evidence="1">
    <location>
        <begin position="50"/>
        <end position="76"/>
    </location>
</feature>
<dbReference type="Gene3D" id="1.20.144.10">
    <property type="entry name" value="Phosphatidic acid phosphatase type 2/haloperoxidase"/>
    <property type="match status" value="1"/>
</dbReference>
<evidence type="ECO:0000313" key="3">
    <source>
        <dbReference type="EMBL" id="GIJ74727.1"/>
    </source>
</evidence>
<accession>A0A8J4EJV4</accession>
<dbReference type="PANTHER" id="PTHR14969:SF13">
    <property type="entry name" value="AT30094P"/>
    <property type="match status" value="1"/>
</dbReference>
<feature type="transmembrane region" description="Helical" evidence="1">
    <location>
        <begin position="238"/>
        <end position="256"/>
    </location>
</feature>
<dbReference type="PANTHER" id="PTHR14969">
    <property type="entry name" value="SPHINGOSINE-1-PHOSPHATE PHOSPHOHYDROLASE"/>
    <property type="match status" value="1"/>
</dbReference>
<organism evidence="3 4">
    <name type="scientific">Virgisporangium ochraceum</name>
    <dbReference type="NCBI Taxonomy" id="65505"/>
    <lineage>
        <taxon>Bacteria</taxon>
        <taxon>Bacillati</taxon>
        <taxon>Actinomycetota</taxon>
        <taxon>Actinomycetes</taxon>
        <taxon>Micromonosporales</taxon>
        <taxon>Micromonosporaceae</taxon>
        <taxon>Virgisporangium</taxon>
    </lineage>
</organism>
<feature type="transmembrane region" description="Helical" evidence="1">
    <location>
        <begin position="113"/>
        <end position="132"/>
    </location>
</feature>
<dbReference type="InterPro" id="IPR000326">
    <property type="entry name" value="PAP2/HPO"/>
</dbReference>
<dbReference type="RefSeq" id="WP_203934524.1">
    <property type="nucleotide sequence ID" value="NZ_BOPH01000143.1"/>
</dbReference>
<dbReference type="SMART" id="SM00014">
    <property type="entry name" value="acidPPc"/>
    <property type="match status" value="1"/>
</dbReference>
<evidence type="ECO:0000256" key="1">
    <source>
        <dbReference type="SAM" id="Phobius"/>
    </source>
</evidence>
<keyword evidence="1" id="KW-0472">Membrane</keyword>
<reference evidence="3" key="1">
    <citation type="submission" date="2021-01" db="EMBL/GenBank/DDBJ databases">
        <title>Whole genome shotgun sequence of Virgisporangium ochraceum NBRC 16418.</title>
        <authorList>
            <person name="Komaki H."/>
            <person name="Tamura T."/>
        </authorList>
    </citation>
    <scope>NUCLEOTIDE SEQUENCE</scope>
    <source>
        <strain evidence="3">NBRC 16418</strain>
    </source>
</reference>
<name>A0A8J4EJV4_9ACTN</name>
<protein>
    <recommendedName>
        <fullName evidence="2">Phosphatidic acid phosphatase type 2/haloperoxidase domain-containing protein</fullName>
    </recommendedName>
</protein>
<feature type="transmembrane region" description="Helical" evidence="1">
    <location>
        <begin position="139"/>
        <end position="161"/>
    </location>
</feature>
<dbReference type="AlphaFoldDB" id="A0A8J4EJV4"/>
<feature type="transmembrane region" description="Helical" evidence="1">
    <location>
        <begin position="207"/>
        <end position="232"/>
    </location>
</feature>
<keyword evidence="1" id="KW-0812">Transmembrane</keyword>
<feature type="transmembrane region" description="Helical" evidence="1">
    <location>
        <begin position="277"/>
        <end position="301"/>
    </location>
</feature>
<feature type="transmembrane region" description="Helical" evidence="1">
    <location>
        <begin position="6"/>
        <end position="29"/>
    </location>
</feature>
<dbReference type="SUPFAM" id="SSF48317">
    <property type="entry name" value="Acid phosphatase/Vanadium-dependent haloperoxidase"/>
    <property type="match status" value="1"/>
</dbReference>
<dbReference type="Proteomes" id="UP000635606">
    <property type="component" value="Unassembled WGS sequence"/>
</dbReference>